<gene>
    <name evidence="10" type="ORF">EV356DRAFT_451280</name>
</gene>
<dbReference type="PANTHER" id="PTHR48020">
    <property type="entry name" value="PROTON MYO-INOSITOL COTRANSPORTER"/>
    <property type="match status" value="1"/>
</dbReference>
<feature type="transmembrane region" description="Helical" evidence="8">
    <location>
        <begin position="167"/>
        <end position="190"/>
    </location>
</feature>
<dbReference type="OrthoDB" id="6339427at2759"/>
<dbReference type="PANTHER" id="PTHR48020:SF40">
    <property type="entry name" value="MAJOR FACILITATOR SUPERFAMILY (MFS) PROFILE DOMAIN-CONTAINING PROTEIN"/>
    <property type="match status" value="1"/>
</dbReference>
<evidence type="ECO:0000256" key="3">
    <source>
        <dbReference type="ARBA" id="ARBA00022448"/>
    </source>
</evidence>
<dbReference type="GO" id="GO:0022857">
    <property type="term" value="F:transmembrane transporter activity"/>
    <property type="evidence" value="ECO:0007669"/>
    <property type="project" value="InterPro"/>
</dbReference>
<dbReference type="Gene3D" id="1.20.1250.20">
    <property type="entry name" value="MFS general substrate transporter like domains"/>
    <property type="match status" value="1"/>
</dbReference>
<dbReference type="InterPro" id="IPR003663">
    <property type="entry name" value="Sugar/inositol_transpt"/>
</dbReference>
<dbReference type="FunFam" id="1.20.1250.20:FF:000474">
    <property type="entry name" value="Sugar transporter, putative"/>
    <property type="match status" value="1"/>
</dbReference>
<dbReference type="SUPFAM" id="SSF103473">
    <property type="entry name" value="MFS general substrate transporter"/>
    <property type="match status" value="1"/>
</dbReference>
<accession>A0A6A6H1H8</accession>
<keyword evidence="5 8" id="KW-1133">Transmembrane helix</keyword>
<feature type="transmembrane region" description="Helical" evidence="8">
    <location>
        <begin position="487"/>
        <end position="507"/>
    </location>
</feature>
<protein>
    <recommendedName>
        <fullName evidence="9">Major facilitator superfamily (MFS) profile domain-containing protein</fullName>
    </recommendedName>
</protein>
<evidence type="ECO:0000256" key="1">
    <source>
        <dbReference type="ARBA" id="ARBA00004141"/>
    </source>
</evidence>
<evidence type="ECO:0000259" key="9">
    <source>
        <dbReference type="PROSITE" id="PS50850"/>
    </source>
</evidence>
<dbReference type="PROSITE" id="PS00216">
    <property type="entry name" value="SUGAR_TRANSPORT_1"/>
    <property type="match status" value="1"/>
</dbReference>
<feature type="transmembrane region" description="Helical" evidence="8">
    <location>
        <begin position="450"/>
        <end position="475"/>
    </location>
</feature>
<dbReference type="PRINTS" id="PR00171">
    <property type="entry name" value="SUGRTRNSPORT"/>
</dbReference>
<feature type="transmembrane region" description="Helical" evidence="8">
    <location>
        <begin position="423"/>
        <end position="444"/>
    </location>
</feature>
<dbReference type="NCBIfam" id="TIGR00879">
    <property type="entry name" value="SP"/>
    <property type="match status" value="1"/>
</dbReference>
<feature type="non-terminal residue" evidence="10">
    <location>
        <position position="1"/>
    </location>
</feature>
<feature type="transmembrane region" description="Helical" evidence="8">
    <location>
        <begin position="255"/>
        <end position="274"/>
    </location>
</feature>
<evidence type="ECO:0000256" key="6">
    <source>
        <dbReference type="ARBA" id="ARBA00023136"/>
    </source>
</evidence>
<sequence length="610" mass="68871">RIDNPLLHRTRRQVQEDAQTFHSEHNLDEVVDVDVFVRGALIAREQDDPDAYKNFEGLTRIEKKALENEQKPGVWQQIKQLPKEFRIILATCCLAACTQGWDQQSINGANLSWPEHWHLNVDLNLKNHHTTDVWIFGAVNAAPYLSGAFVGCWLSDPLNEYFYGRRGAIFVASIFSFATVIGAACASSWQTLLICRVLLGFGMGAKASVVPIFISETAPTPIRGTLVICWQIFVTFGIFLGSVACLVVSDNWRYQIASAFIPPLPLLILVLLCVESPRWLLKKGRYGDAYRAYLKLRDTPLQACRDLYYIHSFFDGQDNFQTEVRLTGYWQRFLQLFVVPRIRRATVAAVVVMISQQLCGINILSFLSSTIFNDAFNSGSAGLTDDKNKKTALWISFGFGLTNHLFTWLAVNNIDKLGRRWLLNRSFPLMAVTLLATGFCFYIHHTSVRVGLVATFFILFTLAYSPGEGPVAFTLSAEVFPLVNREVGMSFAVFWNLLGAGILALVVPQLTYAIGHPGLLFLFAGLNVVAFTLAYLLVPETARIGLEELNDIFEVPTREHVAYQIAMARWTFNHYIRRLDVEEPAPLYVWAKDRQPKRPPLQRSSSSWTR</sequence>
<dbReference type="InterPro" id="IPR020846">
    <property type="entry name" value="MFS_dom"/>
</dbReference>
<feature type="transmembrane region" description="Helical" evidence="8">
    <location>
        <begin position="347"/>
        <end position="372"/>
    </location>
</feature>
<keyword evidence="11" id="KW-1185">Reference proteome</keyword>
<dbReference type="GO" id="GO:0015791">
    <property type="term" value="P:polyol transmembrane transport"/>
    <property type="evidence" value="ECO:0007669"/>
    <property type="project" value="UniProtKB-ARBA"/>
</dbReference>
<evidence type="ECO:0000256" key="7">
    <source>
        <dbReference type="RuleBase" id="RU003346"/>
    </source>
</evidence>
<feature type="transmembrane region" description="Helical" evidence="8">
    <location>
        <begin position="519"/>
        <end position="538"/>
    </location>
</feature>
<dbReference type="AlphaFoldDB" id="A0A6A6H1H8"/>
<reference evidence="10" key="1">
    <citation type="journal article" date="2020" name="Stud. Mycol.">
        <title>101 Dothideomycetes genomes: a test case for predicting lifestyles and emergence of pathogens.</title>
        <authorList>
            <person name="Haridas S."/>
            <person name="Albert R."/>
            <person name="Binder M."/>
            <person name="Bloem J."/>
            <person name="Labutti K."/>
            <person name="Salamov A."/>
            <person name="Andreopoulos B."/>
            <person name="Baker S."/>
            <person name="Barry K."/>
            <person name="Bills G."/>
            <person name="Bluhm B."/>
            <person name="Cannon C."/>
            <person name="Castanera R."/>
            <person name="Culley D."/>
            <person name="Daum C."/>
            <person name="Ezra D."/>
            <person name="Gonzalez J."/>
            <person name="Henrissat B."/>
            <person name="Kuo A."/>
            <person name="Liang C."/>
            <person name="Lipzen A."/>
            <person name="Lutzoni F."/>
            <person name="Magnuson J."/>
            <person name="Mondo S."/>
            <person name="Nolan M."/>
            <person name="Ohm R."/>
            <person name="Pangilinan J."/>
            <person name="Park H.-J."/>
            <person name="Ramirez L."/>
            <person name="Alfaro M."/>
            <person name="Sun H."/>
            <person name="Tritt A."/>
            <person name="Yoshinaga Y."/>
            <person name="Zwiers L.-H."/>
            <person name="Turgeon B."/>
            <person name="Goodwin S."/>
            <person name="Spatafora J."/>
            <person name="Crous P."/>
            <person name="Grigoriev I."/>
        </authorList>
    </citation>
    <scope>NUCLEOTIDE SEQUENCE</scope>
    <source>
        <strain evidence="10">Tuck. ex Michener</strain>
    </source>
</reference>
<dbReference type="InterPro" id="IPR005828">
    <property type="entry name" value="MFS_sugar_transport-like"/>
</dbReference>
<feature type="domain" description="Major facilitator superfamily (MFS) profile" evidence="9">
    <location>
        <begin position="88"/>
        <end position="542"/>
    </location>
</feature>
<comment type="subcellular location">
    <subcellularLocation>
        <location evidence="1">Membrane</location>
        <topology evidence="1">Multi-pass membrane protein</topology>
    </subcellularLocation>
</comment>
<keyword evidence="6 8" id="KW-0472">Membrane</keyword>
<proteinExistence type="inferred from homology"/>
<evidence type="ECO:0000256" key="8">
    <source>
        <dbReference type="SAM" id="Phobius"/>
    </source>
</evidence>
<evidence type="ECO:0000256" key="4">
    <source>
        <dbReference type="ARBA" id="ARBA00022692"/>
    </source>
</evidence>
<dbReference type="Proteomes" id="UP000800092">
    <property type="component" value="Unassembled WGS sequence"/>
</dbReference>
<organism evidence="10 11">
    <name type="scientific">Viridothelium virens</name>
    <name type="common">Speckled blister lichen</name>
    <name type="synonym">Trypethelium virens</name>
    <dbReference type="NCBI Taxonomy" id="1048519"/>
    <lineage>
        <taxon>Eukaryota</taxon>
        <taxon>Fungi</taxon>
        <taxon>Dikarya</taxon>
        <taxon>Ascomycota</taxon>
        <taxon>Pezizomycotina</taxon>
        <taxon>Dothideomycetes</taxon>
        <taxon>Dothideomycetes incertae sedis</taxon>
        <taxon>Trypetheliales</taxon>
        <taxon>Trypetheliaceae</taxon>
        <taxon>Viridothelium</taxon>
    </lineage>
</organism>
<dbReference type="InterPro" id="IPR005829">
    <property type="entry name" value="Sugar_transporter_CS"/>
</dbReference>
<keyword evidence="3 7" id="KW-0813">Transport</keyword>
<dbReference type="PROSITE" id="PS50850">
    <property type="entry name" value="MFS"/>
    <property type="match status" value="1"/>
</dbReference>
<dbReference type="InterPro" id="IPR036259">
    <property type="entry name" value="MFS_trans_sf"/>
</dbReference>
<dbReference type="EMBL" id="ML991822">
    <property type="protein sequence ID" value="KAF2231832.1"/>
    <property type="molecule type" value="Genomic_DNA"/>
</dbReference>
<evidence type="ECO:0000256" key="5">
    <source>
        <dbReference type="ARBA" id="ARBA00022989"/>
    </source>
</evidence>
<feature type="transmembrane region" description="Helical" evidence="8">
    <location>
        <begin position="392"/>
        <end position="411"/>
    </location>
</feature>
<evidence type="ECO:0000313" key="11">
    <source>
        <dbReference type="Proteomes" id="UP000800092"/>
    </source>
</evidence>
<comment type="similarity">
    <text evidence="2 7">Belongs to the major facilitator superfamily. Sugar transporter (TC 2.A.1.1) family.</text>
</comment>
<name>A0A6A6H1H8_VIRVR</name>
<dbReference type="GO" id="GO:0016020">
    <property type="term" value="C:membrane"/>
    <property type="evidence" value="ECO:0007669"/>
    <property type="project" value="UniProtKB-SubCell"/>
</dbReference>
<feature type="transmembrane region" description="Helical" evidence="8">
    <location>
        <begin position="133"/>
        <end position="155"/>
    </location>
</feature>
<dbReference type="Pfam" id="PF00083">
    <property type="entry name" value="Sugar_tr"/>
    <property type="match status" value="1"/>
</dbReference>
<dbReference type="PROSITE" id="PS00217">
    <property type="entry name" value="SUGAR_TRANSPORT_2"/>
    <property type="match status" value="1"/>
</dbReference>
<dbReference type="GO" id="GO:0015798">
    <property type="term" value="P:myo-inositol transport"/>
    <property type="evidence" value="ECO:0007669"/>
    <property type="project" value="UniProtKB-ARBA"/>
</dbReference>
<evidence type="ECO:0000256" key="2">
    <source>
        <dbReference type="ARBA" id="ARBA00010992"/>
    </source>
</evidence>
<feature type="transmembrane region" description="Helical" evidence="8">
    <location>
        <begin position="226"/>
        <end position="249"/>
    </location>
</feature>
<feature type="transmembrane region" description="Helical" evidence="8">
    <location>
        <begin position="196"/>
        <end position="214"/>
    </location>
</feature>
<evidence type="ECO:0000313" key="10">
    <source>
        <dbReference type="EMBL" id="KAF2231832.1"/>
    </source>
</evidence>
<dbReference type="InterPro" id="IPR050814">
    <property type="entry name" value="Myo-inositol_Transporter"/>
</dbReference>
<keyword evidence="4 8" id="KW-0812">Transmembrane</keyword>